<protein>
    <submittedName>
        <fullName evidence="1">5866_t:CDS:1</fullName>
    </submittedName>
</protein>
<keyword evidence="2" id="KW-1185">Reference proteome</keyword>
<feature type="non-terminal residue" evidence="1">
    <location>
        <position position="1"/>
    </location>
</feature>
<proteinExistence type="predicted"/>
<organism evidence="1 2">
    <name type="scientific">Acaulospora colombiana</name>
    <dbReference type="NCBI Taxonomy" id="27376"/>
    <lineage>
        <taxon>Eukaryota</taxon>
        <taxon>Fungi</taxon>
        <taxon>Fungi incertae sedis</taxon>
        <taxon>Mucoromycota</taxon>
        <taxon>Glomeromycotina</taxon>
        <taxon>Glomeromycetes</taxon>
        <taxon>Diversisporales</taxon>
        <taxon>Acaulosporaceae</taxon>
        <taxon>Acaulospora</taxon>
    </lineage>
</organism>
<gene>
    <name evidence="1" type="ORF">ACOLOM_LOCUS10037</name>
</gene>
<feature type="non-terminal residue" evidence="1">
    <location>
        <position position="214"/>
    </location>
</feature>
<dbReference type="Proteomes" id="UP000789525">
    <property type="component" value="Unassembled WGS sequence"/>
</dbReference>
<comment type="caution">
    <text evidence="1">The sequence shown here is derived from an EMBL/GenBank/DDBJ whole genome shotgun (WGS) entry which is preliminary data.</text>
</comment>
<evidence type="ECO:0000313" key="2">
    <source>
        <dbReference type="Proteomes" id="UP000789525"/>
    </source>
</evidence>
<accession>A0ACA9PCE6</accession>
<dbReference type="EMBL" id="CAJVPT010031003">
    <property type="protein sequence ID" value="CAG8696174.1"/>
    <property type="molecule type" value="Genomic_DNA"/>
</dbReference>
<sequence length="214" mass="24327">KGSSTQTFRKMEINRDKFKSEIVKLTQDIANIQQVQDSLDAALVTLQEAGDQKNSFDGIVCHDNCHLTYTNNPGTDYFKDCACMLFNKACIKCGCGPLSHFHDNVKLIEETKTIDSILEDIDKENGDTDKQYQEDSDDTYKYQVSIETLQAATNSKYEHIHKFCHDLSKNCITFNFTDELHANIESMKQDAKILQSSGLRKIAEAQIERLEKLA</sequence>
<name>A0ACA9PCE6_9GLOM</name>
<evidence type="ECO:0000313" key="1">
    <source>
        <dbReference type="EMBL" id="CAG8696174.1"/>
    </source>
</evidence>
<reference evidence="1" key="1">
    <citation type="submission" date="2021-06" db="EMBL/GenBank/DDBJ databases">
        <authorList>
            <person name="Kallberg Y."/>
            <person name="Tangrot J."/>
            <person name="Rosling A."/>
        </authorList>
    </citation>
    <scope>NUCLEOTIDE SEQUENCE</scope>
    <source>
        <strain evidence="1">CL356</strain>
    </source>
</reference>